<accession>A0A8J4DVP3</accession>
<reference evidence="2" key="1">
    <citation type="submission" date="2021-01" db="EMBL/GenBank/DDBJ databases">
        <title>Whole genome shotgun sequence of Virgisporangium aliadipatigenens NBRC 105644.</title>
        <authorList>
            <person name="Komaki H."/>
            <person name="Tamura T."/>
        </authorList>
    </citation>
    <scope>NUCLEOTIDE SEQUENCE</scope>
    <source>
        <strain evidence="2">NBRC 105644</strain>
    </source>
</reference>
<evidence type="ECO:0000313" key="2">
    <source>
        <dbReference type="EMBL" id="GIJ51656.1"/>
    </source>
</evidence>
<keyword evidence="3" id="KW-1185">Reference proteome</keyword>
<dbReference type="InterPro" id="IPR016181">
    <property type="entry name" value="Acyl_CoA_acyltransferase"/>
</dbReference>
<evidence type="ECO:0000256" key="1">
    <source>
        <dbReference type="SAM" id="MobiDB-lite"/>
    </source>
</evidence>
<gene>
    <name evidence="2" type="ORF">Val02_85420</name>
</gene>
<name>A0A8J4DVP3_9ACTN</name>
<dbReference type="AlphaFoldDB" id="A0A8J4DVP3"/>
<dbReference type="Proteomes" id="UP000619260">
    <property type="component" value="Unassembled WGS sequence"/>
</dbReference>
<proteinExistence type="predicted"/>
<protein>
    <submittedName>
        <fullName evidence="2">Uncharacterized protein</fullName>
    </submittedName>
</protein>
<organism evidence="2 3">
    <name type="scientific">Virgisporangium aliadipatigenens</name>
    <dbReference type="NCBI Taxonomy" id="741659"/>
    <lineage>
        <taxon>Bacteria</taxon>
        <taxon>Bacillati</taxon>
        <taxon>Actinomycetota</taxon>
        <taxon>Actinomycetes</taxon>
        <taxon>Micromonosporales</taxon>
        <taxon>Micromonosporaceae</taxon>
        <taxon>Virgisporangium</taxon>
    </lineage>
</organism>
<feature type="region of interest" description="Disordered" evidence="1">
    <location>
        <begin position="75"/>
        <end position="102"/>
    </location>
</feature>
<dbReference type="EMBL" id="BOPF01000052">
    <property type="protein sequence ID" value="GIJ51656.1"/>
    <property type="molecule type" value="Genomic_DNA"/>
</dbReference>
<dbReference type="SUPFAM" id="SSF55729">
    <property type="entry name" value="Acyl-CoA N-acyltransferases (Nat)"/>
    <property type="match status" value="1"/>
</dbReference>
<feature type="compositionally biased region" description="Low complexity" evidence="1">
    <location>
        <begin position="81"/>
        <end position="90"/>
    </location>
</feature>
<comment type="caution">
    <text evidence="2">The sequence shown here is derived from an EMBL/GenBank/DDBJ whole genome shotgun (WGS) entry which is preliminary data.</text>
</comment>
<sequence>MYAKGDAEPTYRVQRLLLPVMADNNTPMPIDGACAEAVRDLIARRAEVAHSGVEVQAAEPLPWWRSLVRRLSHETPDAHHPAVPAVAGAPWQDRPSPERRGWRSRSAYLKGGEEPVAEVDYQTCMACRLGSVEQPYTLPRFQRRGLAAAALAALRAEHPGLSWHTLGGHIDGSPAFWDTVGADIPGGYRPRGVCAHVTPGG</sequence>
<evidence type="ECO:0000313" key="3">
    <source>
        <dbReference type="Proteomes" id="UP000619260"/>
    </source>
</evidence>